<dbReference type="Pfam" id="PF07690">
    <property type="entry name" value="MFS_1"/>
    <property type="match status" value="1"/>
</dbReference>
<dbReference type="OrthoDB" id="10255148at2759"/>
<evidence type="ECO:0000256" key="12">
    <source>
        <dbReference type="ARBA" id="ARBA00044912"/>
    </source>
</evidence>
<evidence type="ECO:0000256" key="13">
    <source>
        <dbReference type="ARBA" id="ARBA00044919"/>
    </source>
</evidence>
<comment type="catalytic activity">
    <reaction evidence="5">
        <text>L-alpha-aminoacyl-L-histidine(out) = L-alpha-aminoacyl-L-histidine(in)</text>
        <dbReference type="Rhea" id="RHEA:79375"/>
        <dbReference type="ChEBI" id="CHEBI:229967"/>
    </reaction>
</comment>
<feature type="transmembrane region" description="Helical" evidence="20">
    <location>
        <begin position="374"/>
        <end position="396"/>
    </location>
</feature>
<evidence type="ECO:0000256" key="20">
    <source>
        <dbReference type="SAM" id="Phobius"/>
    </source>
</evidence>
<dbReference type="STRING" id="106004.A0A1Y2ERS7"/>
<keyword evidence="22" id="KW-1185">Reference proteome</keyword>
<evidence type="ECO:0000256" key="3">
    <source>
        <dbReference type="ARBA" id="ARBA00044878"/>
    </source>
</evidence>
<comment type="catalytic activity">
    <reaction evidence="13">
        <text>L-alanyl-L-lysine(out) = L-alanyl-L-lysine(in)</text>
        <dbReference type="Rhea" id="RHEA:79415"/>
        <dbReference type="ChEBI" id="CHEBI:192470"/>
    </reaction>
</comment>
<organism evidence="21 22">
    <name type="scientific">Leucosporidium creatinivorum</name>
    <dbReference type="NCBI Taxonomy" id="106004"/>
    <lineage>
        <taxon>Eukaryota</taxon>
        <taxon>Fungi</taxon>
        <taxon>Dikarya</taxon>
        <taxon>Basidiomycota</taxon>
        <taxon>Pucciniomycotina</taxon>
        <taxon>Microbotryomycetes</taxon>
        <taxon>Leucosporidiales</taxon>
        <taxon>Leucosporidium</taxon>
    </lineage>
</organism>
<evidence type="ECO:0000313" key="21">
    <source>
        <dbReference type="EMBL" id="ORY74293.1"/>
    </source>
</evidence>
<accession>A0A1Y2ERS7</accession>
<dbReference type="InParanoid" id="A0A1Y2ERS7"/>
<evidence type="ECO:0000256" key="5">
    <source>
        <dbReference type="ARBA" id="ARBA00044884"/>
    </source>
</evidence>
<evidence type="ECO:0000256" key="4">
    <source>
        <dbReference type="ARBA" id="ARBA00044881"/>
    </source>
</evidence>
<dbReference type="PANTHER" id="PTHR23512:SF12">
    <property type="entry name" value="TRANSPORTER, PUTATIVE (AFU_ORTHOLOGUE AFUA_4G00260)-RELATED"/>
    <property type="match status" value="1"/>
</dbReference>
<comment type="catalytic activity">
    <reaction evidence="6">
        <text>L-lysyl-L-alpha-amino acid(out) = L-lysyl-L-alpha-amino acid(in)</text>
        <dbReference type="Rhea" id="RHEA:79387"/>
        <dbReference type="ChEBI" id="CHEBI:229965"/>
    </reaction>
</comment>
<feature type="transmembrane region" description="Helical" evidence="20">
    <location>
        <begin position="526"/>
        <end position="547"/>
    </location>
</feature>
<feature type="compositionally biased region" description="Basic and acidic residues" evidence="19">
    <location>
        <begin position="51"/>
        <end position="60"/>
    </location>
</feature>
<keyword evidence="20" id="KW-0472">Membrane</keyword>
<feature type="transmembrane region" description="Helical" evidence="20">
    <location>
        <begin position="347"/>
        <end position="368"/>
    </location>
</feature>
<dbReference type="EMBL" id="MCGR01000042">
    <property type="protein sequence ID" value="ORY74293.1"/>
    <property type="molecule type" value="Genomic_DNA"/>
</dbReference>
<comment type="catalytic activity">
    <reaction evidence="10">
        <text>L-lysyl-L-lysine(out) = L-lysyl-L-lysine(in)</text>
        <dbReference type="Rhea" id="RHEA:79403"/>
        <dbReference type="ChEBI" id="CHEBI:229956"/>
    </reaction>
</comment>
<gene>
    <name evidence="21" type="ORF">BCR35DRAFT_306747</name>
</gene>
<name>A0A1Y2ERS7_9BASI</name>
<evidence type="ECO:0000256" key="6">
    <source>
        <dbReference type="ARBA" id="ARBA00044891"/>
    </source>
</evidence>
<evidence type="ECO:0000256" key="10">
    <source>
        <dbReference type="ARBA" id="ARBA00044900"/>
    </source>
</evidence>
<comment type="catalytic activity">
    <reaction evidence="9">
        <text>L-arginyl-L-alpha-amino acid(out) = L-arginyl-L-alpha-amino acid(in)</text>
        <dbReference type="Rhea" id="RHEA:79371"/>
        <dbReference type="ChEBI" id="CHEBI:84315"/>
    </reaction>
</comment>
<keyword evidence="20" id="KW-1133">Transmembrane helix</keyword>
<dbReference type="InterPro" id="IPR052187">
    <property type="entry name" value="MFSD1"/>
</dbReference>
<comment type="catalytic activity">
    <reaction evidence="12">
        <text>L-histidyl-L-alpha-amino acid(out) = L-histidyl-L-alpha-amino acid(in)</text>
        <dbReference type="Rhea" id="RHEA:79379"/>
        <dbReference type="ChEBI" id="CHEBI:229964"/>
    </reaction>
</comment>
<comment type="catalytic activity">
    <reaction evidence="4">
        <text>L-alpha-aminoacyl-L-arginine(out) = L-alpha-aminoacyl-L-arginine(in)</text>
        <dbReference type="Rhea" id="RHEA:79367"/>
        <dbReference type="ChEBI" id="CHEBI:229968"/>
    </reaction>
</comment>
<evidence type="ECO:0000313" key="22">
    <source>
        <dbReference type="Proteomes" id="UP000193467"/>
    </source>
</evidence>
<dbReference type="AlphaFoldDB" id="A0A1Y2ERS7"/>
<evidence type="ECO:0000256" key="17">
    <source>
        <dbReference type="ARBA" id="ARBA00045709"/>
    </source>
</evidence>
<feature type="transmembrane region" description="Helical" evidence="20">
    <location>
        <begin position="68"/>
        <end position="88"/>
    </location>
</feature>
<reference evidence="21 22" key="1">
    <citation type="submission" date="2016-07" db="EMBL/GenBank/DDBJ databases">
        <title>Pervasive Adenine N6-methylation of Active Genes in Fungi.</title>
        <authorList>
            <consortium name="DOE Joint Genome Institute"/>
            <person name="Mondo S.J."/>
            <person name="Dannebaum R.O."/>
            <person name="Kuo R.C."/>
            <person name="Labutti K."/>
            <person name="Haridas S."/>
            <person name="Kuo A."/>
            <person name="Salamov A."/>
            <person name="Ahrendt S.R."/>
            <person name="Lipzen A."/>
            <person name="Sullivan W."/>
            <person name="Andreopoulos W.B."/>
            <person name="Clum A."/>
            <person name="Lindquist E."/>
            <person name="Daum C."/>
            <person name="Ramamoorthy G.K."/>
            <person name="Gryganskyi A."/>
            <person name="Culley D."/>
            <person name="Magnuson J.K."/>
            <person name="James T.Y."/>
            <person name="O'Malley M.A."/>
            <person name="Stajich J.E."/>
            <person name="Spatafora J.W."/>
            <person name="Visel A."/>
            <person name="Grigoriev I.V."/>
        </authorList>
    </citation>
    <scope>NUCLEOTIDE SEQUENCE [LARGE SCALE GENOMIC DNA]</scope>
    <source>
        <strain evidence="21 22">62-1032</strain>
    </source>
</reference>
<dbReference type="GO" id="GO:0022857">
    <property type="term" value="F:transmembrane transporter activity"/>
    <property type="evidence" value="ECO:0007669"/>
    <property type="project" value="InterPro"/>
</dbReference>
<evidence type="ECO:0000256" key="19">
    <source>
        <dbReference type="SAM" id="MobiDB-lite"/>
    </source>
</evidence>
<comment type="catalytic activity">
    <reaction evidence="14">
        <text>L-lysyl-glycine(out) = L-lysyl-glycine(in)</text>
        <dbReference type="Rhea" id="RHEA:79407"/>
        <dbReference type="ChEBI" id="CHEBI:191202"/>
    </reaction>
</comment>
<comment type="subunit">
    <text evidence="18">Homodimer. Interacts with lysosomal protein GLMP (via lumenal domain); the interaction starts while both proteins are still in the endoplasmic reticulum and is required for stabilization of MFSD1 in lysosomes but has no direct effect on its targeting to lysosomes or transporter activity.</text>
</comment>
<sequence length="552" mass="59254">MPSRPTSPIPNGRASTSSIGSFEAWFDQEEPEEPLRERETDALNSPTSAHDPARSTAEEKRIKRTRMIMLGLACLLSVGSHFGSYVIGPVKKSLHASESGFASLISSFQLVNTVTPLISGLLVPRFGAPAVGLAATGAVLVGQLIVVWAQRGGTEGGQAVHGMILGLFIFGLGLSPIAVVQESIILANNSSKSKSVGKSIALGLLLGKTAAFAAAFSSEPLASISPRLPFLVAMSLSFLSFSACAAYAWLDRTLPPLDEDIQEKEVHGKSIQLRATKSYGDPFWIYIVVCALAGIWYTTIHSSSSFIQAMYNETEARAAGPASVILFSSSILYPIVGWLVDARPQVLQTLFFVVPIAVGATYIILLLFTSIVPYWLSCFPSSLGIGMAPLLLVLVVPRLVERHQVPTALGLHKSAEMSGAVLCQTFAGWLLSSDAEAEERYSYVLKLLLVLVSAQLGVMVFWWRLIRQRAAEDEDDALEYGLVPAQESEGEGAEEAGTGTAAGEVLHVKTAAKGSRTAAETRRGVIALRSTGAFVIFSWLSFAMNLFRWTTR</sequence>
<evidence type="ECO:0000256" key="11">
    <source>
        <dbReference type="ARBA" id="ARBA00044903"/>
    </source>
</evidence>
<dbReference type="Gene3D" id="1.20.1250.20">
    <property type="entry name" value="MFS general substrate transporter like domains"/>
    <property type="match status" value="1"/>
</dbReference>
<comment type="catalytic activity">
    <reaction evidence="3">
        <text>L-histidyl-glycine(out) = L-histidyl-glycine(in)</text>
        <dbReference type="Rhea" id="RHEA:79395"/>
        <dbReference type="ChEBI" id="CHEBI:229957"/>
    </reaction>
</comment>
<evidence type="ECO:0000256" key="2">
    <source>
        <dbReference type="ARBA" id="ARBA00044876"/>
    </source>
</evidence>
<feature type="region of interest" description="Disordered" evidence="19">
    <location>
        <begin position="1"/>
        <end position="60"/>
    </location>
</feature>
<feature type="transmembrane region" description="Helical" evidence="20">
    <location>
        <begin position="230"/>
        <end position="250"/>
    </location>
</feature>
<keyword evidence="20" id="KW-0812">Transmembrane</keyword>
<dbReference type="Proteomes" id="UP000193467">
    <property type="component" value="Unassembled WGS sequence"/>
</dbReference>
<dbReference type="InterPro" id="IPR011701">
    <property type="entry name" value="MFS"/>
</dbReference>
<evidence type="ECO:0000256" key="18">
    <source>
        <dbReference type="ARBA" id="ARBA00046376"/>
    </source>
</evidence>
<dbReference type="GO" id="GO:0016020">
    <property type="term" value="C:membrane"/>
    <property type="evidence" value="ECO:0007669"/>
    <property type="project" value="UniProtKB-SubCell"/>
</dbReference>
<proteinExistence type="predicted"/>
<evidence type="ECO:0000256" key="16">
    <source>
        <dbReference type="ARBA" id="ARBA00045018"/>
    </source>
</evidence>
<evidence type="ECO:0000256" key="8">
    <source>
        <dbReference type="ARBA" id="ARBA00044898"/>
    </source>
</evidence>
<comment type="subcellular location">
    <subcellularLocation>
        <location evidence="1">Membrane</location>
        <topology evidence="1">Multi-pass membrane protein</topology>
    </subcellularLocation>
</comment>
<feature type="transmembrane region" description="Helical" evidence="20">
    <location>
        <begin position="283"/>
        <end position="300"/>
    </location>
</feature>
<comment type="catalytic activity">
    <reaction evidence="11">
        <text>L-arginyl-glycine(out) = L-arginyl-glycine(in)</text>
        <dbReference type="Rhea" id="RHEA:79391"/>
        <dbReference type="ChEBI" id="CHEBI:229955"/>
    </reaction>
</comment>
<feature type="transmembrane region" description="Helical" evidence="20">
    <location>
        <begin position="320"/>
        <end position="340"/>
    </location>
</feature>
<feature type="transmembrane region" description="Helical" evidence="20">
    <location>
        <begin position="130"/>
        <end position="149"/>
    </location>
</feature>
<dbReference type="PANTHER" id="PTHR23512">
    <property type="entry name" value="MAJOR FACILITATOR SUPERFAMILY DOMAIN-CONTAINING PROTEIN 1"/>
    <property type="match status" value="1"/>
</dbReference>
<comment type="catalytic activity">
    <reaction evidence="7">
        <text>L-alpha-aminoacyl-L-lysine(out) = L-alpha-aminoacyl-L-lysine(in)</text>
        <dbReference type="Rhea" id="RHEA:79383"/>
        <dbReference type="ChEBI" id="CHEBI:229966"/>
    </reaction>
</comment>
<dbReference type="SUPFAM" id="SSF103473">
    <property type="entry name" value="MFS general substrate transporter"/>
    <property type="match status" value="1"/>
</dbReference>
<feature type="transmembrane region" description="Helical" evidence="20">
    <location>
        <begin position="443"/>
        <end position="463"/>
    </location>
</feature>
<feature type="transmembrane region" description="Helical" evidence="20">
    <location>
        <begin position="200"/>
        <end position="218"/>
    </location>
</feature>
<comment type="catalytic activity">
    <reaction evidence="2">
        <text>L-lysyl-L-alanine(out) = L-lysyl-L-alanine(in)</text>
        <dbReference type="Rhea" id="RHEA:79399"/>
        <dbReference type="ChEBI" id="CHEBI:229954"/>
    </reaction>
</comment>
<protein>
    <recommendedName>
        <fullName evidence="15">Lysosomal dipeptide transporter MFSD1</fullName>
    </recommendedName>
    <alternativeName>
        <fullName evidence="16">Major facilitator superfamily domain-containing protein 1</fullName>
    </alternativeName>
</protein>
<evidence type="ECO:0000256" key="15">
    <source>
        <dbReference type="ARBA" id="ARBA00044985"/>
    </source>
</evidence>
<evidence type="ECO:0000256" key="1">
    <source>
        <dbReference type="ARBA" id="ARBA00004141"/>
    </source>
</evidence>
<comment type="catalytic activity">
    <reaction evidence="8">
        <text>L-aspartyl-L-lysine(out) = L-aspartyl-L-lysine(in)</text>
        <dbReference type="Rhea" id="RHEA:79411"/>
        <dbReference type="ChEBI" id="CHEBI:229953"/>
    </reaction>
</comment>
<evidence type="ECO:0000256" key="7">
    <source>
        <dbReference type="ARBA" id="ARBA00044893"/>
    </source>
</evidence>
<comment type="caution">
    <text evidence="21">The sequence shown here is derived from an EMBL/GenBank/DDBJ whole genome shotgun (WGS) entry which is preliminary data.</text>
</comment>
<evidence type="ECO:0000256" key="14">
    <source>
        <dbReference type="ARBA" id="ARBA00044924"/>
    </source>
</evidence>
<comment type="function">
    <text evidence="17">Lysosomal dipeptide uniporter that selectively exports lysine, arginine or histidine-containing dipeptides with a net positive charge from the lysosome lumen into the cytosol. Could play a role in a specific type of protein O-glycosylation indirectly regulating macrophages migration and tissue invasion. Also essential for liver homeostasis.</text>
</comment>
<dbReference type="InterPro" id="IPR036259">
    <property type="entry name" value="MFS_trans_sf"/>
</dbReference>
<evidence type="ECO:0000256" key="9">
    <source>
        <dbReference type="ARBA" id="ARBA00044899"/>
    </source>
</evidence>
<feature type="transmembrane region" description="Helical" evidence="20">
    <location>
        <begin position="161"/>
        <end position="180"/>
    </location>
</feature>